<keyword evidence="1" id="KW-0472">Membrane</keyword>
<dbReference type="InterPro" id="IPR045339">
    <property type="entry name" value="DUF6534"/>
</dbReference>
<evidence type="ECO:0000256" key="1">
    <source>
        <dbReference type="SAM" id="Phobius"/>
    </source>
</evidence>
<dbReference type="PANTHER" id="PTHR40465">
    <property type="entry name" value="CHROMOSOME 1, WHOLE GENOME SHOTGUN SEQUENCE"/>
    <property type="match status" value="1"/>
</dbReference>
<feature type="transmembrane region" description="Helical" evidence="1">
    <location>
        <begin position="189"/>
        <end position="219"/>
    </location>
</feature>
<feature type="transmembrane region" description="Helical" evidence="1">
    <location>
        <begin position="128"/>
        <end position="148"/>
    </location>
</feature>
<dbReference type="STRING" id="1077348.A0A2G8SEM4"/>
<feature type="transmembrane region" description="Helical" evidence="1">
    <location>
        <begin position="60"/>
        <end position="84"/>
    </location>
</feature>
<feature type="domain" description="DUF6534" evidence="2">
    <location>
        <begin position="163"/>
        <end position="248"/>
    </location>
</feature>
<name>A0A2G8SEM4_9APHY</name>
<comment type="caution">
    <text evidence="3">The sequence shown here is derived from an EMBL/GenBank/DDBJ whole genome shotgun (WGS) entry which is preliminary data.</text>
</comment>
<evidence type="ECO:0000313" key="3">
    <source>
        <dbReference type="EMBL" id="PIL32224.1"/>
    </source>
</evidence>
<feature type="transmembrane region" description="Helical" evidence="1">
    <location>
        <begin position="154"/>
        <end position="177"/>
    </location>
</feature>
<organism evidence="3 4">
    <name type="scientific">Ganoderma sinense ZZ0214-1</name>
    <dbReference type="NCBI Taxonomy" id="1077348"/>
    <lineage>
        <taxon>Eukaryota</taxon>
        <taxon>Fungi</taxon>
        <taxon>Dikarya</taxon>
        <taxon>Basidiomycota</taxon>
        <taxon>Agaricomycotina</taxon>
        <taxon>Agaricomycetes</taxon>
        <taxon>Polyporales</taxon>
        <taxon>Polyporaceae</taxon>
        <taxon>Ganoderma</taxon>
    </lineage>
</organism>
<gene>
    <name evidence="3" type="ORF">GSI_05469</name>
</gene>
<keyword evidence="1" id="KW-1133">Transmembrane helix</keyword>
<dbReference type="OrthoDB" id="2752740at2759"/>
<proteinExistence type="predicted"/>
<keyword evidence="1" id="KW-0812">Transmembrane</keyword>
<dbReference type="AlphaFoldDB" id="A0A2G8SEM4"/>
<accession>A0A2G8SEM4</accession>
<dbReference type="PANTHER" id="PTHR40465:SF1">
    <property type="entry name" value="DUF6534 DOMAIN-CONTAINING PROTEIN"/>
    <property type="match status" value="1"/>
</dbReference>
<protein>
    <recommendedName>
        <fullName evidence="2">DUF6534 domain-containing protein</fullName>
    </recommendedName>
</protein>
<keyword evidence="4" id="KW-1185">Reference proteome</keyword>
<dbReference type="EMBL" id="AYKW01000011">
    <property type="protein sequence ID" value="PIL32224.1"/>
    <property type="molecule type" value="Genomic_DNA"/>
</dbReference>
<reference evidence="3 4" key="1">
    <citation type="journal article" date="2015" name="Sci. Rep.">
        <title>Chromosome-level genome map provides insights into diverse defense mechanisms in the medicinal fungus Ganoderma sinense.</title>
        <authorList>
            <person name="Zhu Y."/>
            <person name="Xu J."/>
            <person name="Sun C."/>
            <person name="Zhou S."/>
            <person name="Xu H."/>
            <person name="Nelson D.R."/>
            <person name="Qian J."/>
            <person name="Song J."/>
            <person name="Luo H."/>
            <person name="Xiang L."/>
            <person name="Li Y."/>
            <person name="Xu Z."/>
            <person name="Ji A."/>
            <person name="Wang L."/>
            <person name="Lu S."/>
            <person name="Hayward A."/>
            <person name="Sun W."/>
            <person name="Li X."/>
            <person name="Schwartz D.C."/>
            <person name="Wang Y."/>
            <person name="Chen S."/>
        </authorList>
    </citation>
    <scope>NUCLEOTIDE SEQUENCE [LARGE SCALE GENOMIC DNA]</scope>
    <source>
        <strain evidence="3 4">ZZ0214-1</strain>
    </source>
</reference>
<feature type="transmembrane region" description="Helical" evidence="1">
    <location>
        <begin position="99"/>
        <end position="116"/>
    </location>
</feature>
<evidence type="ECO:0000313" key="4">
    <source>
        <dbReference type="Proteomes" id="UP000230002"/>
    </source>
</evidence>
<feature type="transmembrane region" description="Helical" evidence="1">
    <location>
        <begin position="20"/>
        <end position="39"/>
    </location>
</feature>
<dbReference type="Pfam" id="PF20152">
    <property type="entry name" value="DUF6534"/>
    <property type="match status" value="1"/>
</dbReference>
<evidence type="ECO:0000259" key="2">
    <source>
        <dbReference type="Pfam" id="PF20152"/>
    </source>
</evidence>
<dbReference type="Proteomes" id="UP000230002">
    <property type="component" value="Unassembled WGS sequence"/>
</dbReference>
<sequence length="300" mass="33237">MASSSNTNATAVAIPPLDNTYGAIMLGTFGGLTLYGLTMHQCYRYMRLPYYKTDATYIKFMVALILSIETIHSALSMHACYYYLSTNYFHPEVLFRNGSWSINGLVIAISQSFFARRLFKLNPSYSPIAGFVVILLMGELALSVEAFVQPDLWMASAAMGMVIAADGTLTVLLTVVLHRSRTGLKSTDSMLNILIMYTINTGLLTGTISIVAFFMAVIYPDTLIDAGLNQVTAKLYANSMLAVLNSRHFLSNYGKPNFDCSPSKISAIHRSAFTSLWFKWPSQREVSLYCHNLSPRVTSN</sequence>